<dbReference type="AlphaFoldDB" id="A0AA38G975"/>
<evidence type="ECO:0000313" key="1">
    <source>
        <dbReference type="EMBL" id="KAH9319104.1"/>
    </source>
</evidence>
<name>A0AA38G975_TAXCH</name>
<proteinExistence type="predicted"/>
<comment type="caution">
    <text evidence="1">The sequence shown here is derived from an EMBL/GenBank/DDBJ whole genome shotgun (WGS) entry which is preliminary data.</text>
</comment>
<keyword evidence="2" id="KW-1185">Reference proteome</keyword>
<dbReference type="EMBL" id="JAHRHJ020000004">
    <property type="protein sequence ID" value="KAH9319104.1"/>
    <property type="molecule type" value="Genomic_DNA"/>
</dbReference>
<evidence type="ECO:0000313" key="2">
    <source>
        <dbReference type="Proteomes" id="UP000824469"/>
    </source>
</evidence>
<sequence length="55" mass="6289">IVQLKINKFSQGLVTLDDILSTDDQLRKDKTKMSTHADNNEEISIDEGKKLFLIK</sequence>
<organism evidence="1 2">
    <name type="scientific">Taxus chinensis</name>
    <name type="common">Chinese yew</name>
    <name type="synonym">Taxus wallichiana var. chinensis</name>
    <dbReference type="NCBI Taxonomy" id="29808"/>
    <lineage>
        <taxon>Eukaryota</taxon>
        <taxon>Viridiplantae</taxon>
        <taxon>Streptophyta</taxon>
        <taxon>Embryophyta</taxon>
        <taxon>Tracheophyta</taxon>
        <taxon>Spermatophyta</taxon>
        <taxon>Pinopsida</taxon>
        <taxon>Pinidae</taxon>
        <taxon>Conifers II</taxon>
        <taxon>Cupressales</taxon>
        <taxon>Taxaceae</taxon>
        <taxon>Taxus</taxon>
    </lineage>
</organism>
<reference evidence="1 2" key="1">
    <citation type="journal article" date="2021" name="Nat. Plants">
        <title>The Taxus genome provides insights into paclitaxel biosynthesis.</title>
        <authorList>
            <person name="Xiong X."/>
            <person name="Gou J."/>
            <person name="Liao Q."/>
            <person name="Li Y."/>
            <person name="Zhou Q."/>
            <person name="Bi G."/>
            <person name="Li C."/>
            <person name="Du R."/>
            <person name="Wang X."/>
            <person name="Sun T."/>
            <person name="Guo L."/>
            <person name="Liang H."/>
            <person name="Lu P."/>
            <person name="Wu Y."/>
            <person name="Zhang Z."/>
            <person name="Ro D.K."/>
            <person name="Shang Y."/>
            <person name="Huang S."/>
            <person name="Yan J."/>
        </authorList>
    </citation>
    <scope>NUCLEOTIDE SEQUENCE [LARGE SCALE GENOMIC DNA]</scope>
    <source>
        <strain evidence="1">Ta-2019</strain>
    </source>
</reference>
<protein>
    <submittedName>
        <fullName evidence="1">Uncharacterized protein</fullName>
    </submittedName>
</protein>
<accession>A0AA38G975</accession>
<gene>
    <name evidence="1" type="ORF">KI387_020873</name>
</gene>
<feature type="non-terminal residue" evidence="1">
    <location>
        <position position="55"/>
    </location>
</feature>
<dbReference type="Proteomes" id="UP000824469">
    <property type="component" value="Unassembled WGS sequence"/>
</dbReference>
<feature type="non-terminal residue" evidence="1">
    <location>
        <position position="1"/>
    </location>
</feature>